<keyword evidence="2" id="KW-0732">Signal</keyword>
<proteinExistence type="inferred from homology"/>
<dbReference type="InterPro" id="IPR011765">
    <property type="entry name" value="Pept_M16_N"/>
</dbReference>
<reference evidence="5 6" key="1">
    <citation type="journal article" date="2022" name="ISME Commun">
        <title>Vulcanimicrobium alpinus gen. nov. sp. nov., the first cultivated representative of the candidate phylum 'Eremiobacterota', is a metabolically versatile aerobic anoxygenic phototroph.</title>
        <authorList>
            <person name="Yabe S."/>
            <person name="Muto K."/>
            <person name="Abe K."/>
            <person name="Yokota A."/>
            <person name="Staudigel H."/>
            <person name="Tebo B.M."/>
        </authorList>
    </citation>
    <scope>NUCLEOTIDE SEQUENCE [LARGE SCALE GENOMIC DNA]</scope>
    <source>
        <strain evidence="5 6">WC8-2</strain>
    </source>
</reference>
<dbReference type="EMBL" id="AP025523">
    <property type="protein sequence ID" value="BDE05229.1"/>
    <property type="molecule type" value="Genomic_DNA"/>
</dbReference>
<protein>
    <submittedName>
        <fullName evidence="5">Peptidase M16</fullName>
    </submittedName>
</protein>
<accession>A0AAN1XUE8</accession>
<organism evidence="5 6">
    <name type="scientific">Vulcanimicrobium alpinum</name>
    <dbReference type="NCBI Taxonomy" id="3016050"/>
    <lineage>
        <taxon>Bacteria</taxon>
        <taxon>Bacillati</taxon>
        <taxon>Vulcanimicrobiota</taxon>
        <taxon>Vulcanimicrobiia</taxon>
        <taxon>Vulcanimicrobiales</taxon>
        <taxon>Vulcanimicrobiaceae</taxon>
        <taxon>Vulcanimicrobium</taxon>
    </lineage>
</organism>
<dbReference type="InterPro" id="IPR007863">
    <property type="entry name" value="Peptidase_M16_C"/>
</dbReference>
<evidence type="ECO:0000259" key="3">
    <source>
        <dbReference type="Pfam" id="PF00675"/>
    </source>
</evidence>
<evidence type="ECO:0000256" key="1">
    <source>
        <dbReference type="ARBA" id="ARBA00007261"/>
    </source>
</evidence>
<dbReference type="Pfam" id="PF05193">
    <property type="entry name" value="Peptidase_M16_C"/>
    <property type="match status" value="2"/>
</dbReference>
<evidence type="ECO:0000259" key="4">
    <source>
        <dbReference type="Pfam" id="PF05193"/>
    </source>
</evidence>
<dbReference type="AlphaFoldDB" id="A0AAN1XUE8"/>
<comment type="similarity">
    <text evidence="1">Belongs to the peptidase M16 family.</text>
</comment>
<evidence type="ECO:0000256" key="2">
    <source>
        <dbReference type="SAM" id="SignalP"/>
    </source>
</evidence>
<dbReference type="GO" id="GO:0046872">
    <property type="term" value="F:metal ion binding"/>
    <property type="evidence" value="ECO:0007669"/>
    <property type="project" value="InterPro"/>
</dbReference>
<dbReference type="PANTHER" id="PTHR11851:SF49">
    <property type="entry name" value="MITOCHONDRIAL-PROCESSING PEPTIDASE SUBUNIT ALPHA"/>
    <property type="match status" value="1"/>
</dbReference>
<keyword evidence="6" id="KW-1185">Reference proteome</keyword>
<feature type="domain" description="Peptidase M16 C-terminal" evidence="4">
    <location>
        <begin position="642"/>
        <end position="818"/>
    </location>
</feature>
<gene>
    <name evidence="5" type="ORF">WPS_05050</name>
</gene>
<dbReference type="KEGG" id="vab:WPS_05050"/>
<feature type="domain" description="Peptidase M16 N-terminal" evidence="3">
    <location>
        <begin position="52"/>
        <end position="167"/>
    </location>
</feature>
<dbReference type="PANTHER" id="PTHR11851">
    <property type="entry name" value="METALLOPROTEASE"/>
    <property type="match status" value="1"/>
</dbReference>
<feature type="chain" id="PRO_5042814087" evidence="2">
    <location>
        <begin position="27"/>
        <end position="888"/>
    </location>
</feature>
<sequence length="888" mass="94767">MIRVRTLVCAALAAALAAAPFAPVRAQSPQPAAQVDVTRATLPNGMEVVVLRDTLAPVVATWMNYRVGADDEPITGLAHAQEHMLFRGSKTLTASQFADTTAITGGNFNADTQNEITQYFFEMPSQYLNIALNLERSRATGALDDQKLWDQERGAITQEVTGDNSSATYRLYAKTVEHMFAGTPYADVGLGTVASFKQIQAPDLKAFYAKWYHPNNAIYVIAGNVDPQATIAKVRALYADVPSAPLPPRKPVRLAAPTALTLRDNSSDPITVAFVAYRVPGYTSPDYFASEILNDVLNSQRGALFELQASGKALGTFAQSQTYPEAGLSLVGSAVPVATSGDTAVTDIKNVIENYKKNGLPADLVEVAKQREVAQAQFALNSISNLASTWSQTLAIEHRTPDEDLAGLQKVTLDDVNRVLRTWYDNTTATVAIATPKEAAGSAFGAKVGEDNTVIPTEHTALPAFARNVLKQLRVPEQTIAPVQQTLPNGLKLVVVPTKLTPTVTLRGVVAGNPGVQEPPGKDGLSGIVDGLFAYGTATYDRIAFQTELDKIAATESAGRSFSLDVLSSAFDRGVALLADNELHPAFPADAFAIVKQQTAGSLAGQLKSPDYKAQRALVNALYPAGDPSRRAATPQTVGAVALDDVKSYYAAAFRPDLTTIVVVGDVTPEHARAAVDGAFGAWKATGPTPDLYPKAVPANKPARAVIPATGRIQADVRLGETIALGYNDPDYPLLDLANTVLTGGFYASLLFHDLRELHGYVYTVGSTFNAGRNRSTFFVNYGCDPQNIDRAARLVVDDLRSLQSKPIDAGRLIKAKALVLGQLPVSQESTGQLASGILEYVSTGRSPDQDRIEARAQLAASAAAVRAALKRWIRPDGFVRVVQGPAK</sequence>
<evidence type="ECO:0000313" key="5">
    <source>
        <dbReference type="EMBL" id="BDE05229.1"/>
    </source>
</evidence>
<feature type="signal peptide" evidence="2">
    <location>
        <begin position="1"/>
        <end position="26"/>
    </location>
</feature>
<feature type="domain" description="Peptidase M16 C-terminal" evidence="4">
    <location>
        <begin position="199"/>
        <end position="370"/>
    </location>
</feature>
<dbReference type="RefSeq" id="WP_317996289.1">
    <property type="nucleotide sequence ID" value="NZ_AP025523.1"/>
</dbReference>
<dbReference type="Pfam" id="PF00675">
    <property type="entry name" value="Peptidase_M16"/>
    <property type="match status" value="1"/>
</dbReference>
<dbReference type="InterPro" id="IPR011249">
    <property type="entry name" value="Metalloenz_LuxS/M16"/>
</dbReference>
<dbReference type="Gene3D" id="3.30.830.10">
    <property type="entry name" value="Metalloenzyme, LuxS/M16 peptidase-like"/>
    <property type="match status" value="4"/>
</dbReference>
<name>A0AAN1XUE8_UNVUL</name>
<dbReference type="SUPFAM" id="SSF63411">
    <property type="entry name" value="LuxS/MPP-like metallohydrolase"/>
    <property type="match status" value="4"/>
</dbReference>
<evidence type="ECO:0000313" key="6">
    <source>
        <dbReference type="Proteomes" id="UP001317532"/>
    </source>
</evidence>
<dbReference type="InterPro" id="IPR050361">
    <property type="entry name" value="MPP/UQCRC_Complex"/>
</dbReference>
<dbReference type="Proteomes" id="UP001317532">
    <property type="component" value="Chromosome"/>
</dbReference>